<name>A0A934STA2_9BURK</name>
<protein>
    <submittedName>
        <fullName evidence="3">Uncharacterized protein</fullName>
    </submittedName>
</protein>
<evidence type="ECO:0000256" key="1">
    <source>
        <dbReference type="SAM" id="MobiDB-lite"/>
    </source>
</evidence>
<feature type="transmembrane region" description="Helical" evidence="2">
    <location>
        <begin position="84"/>
        <end position="105"/>
    </location>
</feature>
<keyword evidence="2" id="KW-0812">Transmembrane</keyword>
<evidence type="ECO:0000313" key="4">
    <source>
        <dbReference type="Proteomes" id="UP000622890"/>
    </source>
</evidence>
<dbReference type="RefSeq" id="WP_200591572.1">
    <property type="nucleotide sequence ID" value="NZ_JAEPBG010000003.1"/>
</dbReference>
<proteinExistence type="predicted"/>
<dbReference type="Proteomes" id="UP000622890">
    <property type="component" value="Unassembled WGS sequence"/>
</dbReference>
<organism evidence="3 4">
    <name type="scientific">Noviherbaspirillum pedocola</name>
    <dbReference type="NCBI Taxonomy" id="2801341"/>
    <lineage>
        <taxon>Bacteria</taxon>
        <taxon>Pseudomonadati</taxon>
        <taxon>Pseudomonadota</taxon>
        <taxon>Betaproteobacteria</taxon>
        <taxon>Burkholderiales</taxon>
        <taxon>Oxalobacteraceae</taxon>
        <taxon>Noviherbaspirillum</taxon>
    </lineage>
</organism>
<gene>
    <name evidence="3" type="ORF">JJB74_09290</name>
</gene>
<evidence type="ECO:0000256" key="2">
    <source>
        <dbReference type="SAM" id="Phobius"/>
    </source>
</evidence>
<evidence type="ECO:0000313" key="3">
    <source>
        <dbReference type="EMBL" id="MBK4734796.1"/>
    </source>
</evidence>
<keyword evidence="2" id="KW-0472">Membrane</keyword>
<dbReference type="AlphaFoldDB" id="A0A934STA2"/>
<feature type="region of interest" description="Disordered" evidence="1">
    <location>
        <begin position="1"/>
        <end position="27"/>
    </location>
</feature>
<sequence>MITTTPQQRCPSPPVGEQTTGSESKDIELREVVTWNDALNWKNGTTQSAPSEVEPLIARKAAKKLVAEPEDQTVELPARLLPPLACASMTLISASMIAYGIASLIHASHDTDPKNEITATDQAGSIVAIVAGAITCAGAAALAFAGGRPSRSNAGQ</sequence>
<keyword evidence="2" id="KW-1133">Transmembrane helix</keyword>
<comment type="caution">
    <text evidence="3">The sequence shown here is derived from an EMBL/GenBank/DDBJ whole genome shotgun (WGS) entry which is preliminary data.</text>
</comment>
<feature type="transmembrane region" description="Helical" evidence="2">
    <location>
        <begin position="125"/>
        <end position="146"/>
    </location>
</feature>
<keyword evidence="4" id="KW-1185">Reference proteome</keyword>
<reference evidence="3" key="1">
    <citation type="submission" date="2021-01" db="EMBL/GenBank/DDBJ databases">
        <title>Genome sequence of strain Noviherbaspirillum sp. DKR-6.</title>
        <authorList>
            <person name="Chaudhary D.K."/>
        </authorList>
    </citation>
    <scope>NUCLEOTIDE SEQUENCE</scope>
    <source>
        <strain evidence="3">DKR-6</strain>
    </source>
</reference>
<accession>A0A934STA2</accession>
<feature type="compositionally biased region" description="Polar residues" evidence="1">
    <location>
        <begin position="1"/>
        <end position="10"/>
    </location>
</feature>
<dbReference type="EMBL" id="JAEPBG010000003">
    <property type="protein sequence ID" value="MBK4734796.1"/>
    <property type="molecule type" value="Genomic_DNA"/>
</dbReference>